<organism evidence="1 2">
    <name type="scientific">Pristionchus pacificus</name>
    <name type="common">Parasitic nematode worm</name>
    <dbReference type="NCBI Taxonomy" id="54126"/>
    <lineage>
        <taxon>Eukaryota</taxon>
        <taxon>Metazoa</taxon>
        <taxon>Ecdysozoa</taxon>
        <taxon>Nematoda</taxon>
        <taxon>Chromadorea</taxon>
        <taxon>Rhabditida</taxon>
        <taxon>Rhabditina</taxon>
        <taxon>Diplogasteromorpha</taxon>
        <taxon>Diplogasteroidea</taxon>
        <taxon>Neodiplogasteridae</taxon>
        <taxon>Pristionchus</taxon>
    </lineage>
</organism>
<evidence type="ECO:0000313" key="2">
    <source>
        <dbReference type="Proteomes" id="UP000005239"/>
    </source>
</evidence>
<protein>
    <submittedName>
        <fullName evidence="1">Uncharacterized protein</fullName>
    </submittedName>
</protein>
<accession>A0A8R1UVI7</accession>
<proteinExistence type="predicted"/>
<dbReference type="PANTHER" id="PTHR45830:SF15">
    <property type="entry name" value="SERPENTINE RECEPTOR, CLASS I"/>
    <property type="match status" value="1"/>
</dbReference>
<name>A0A2A6CPT9_PRIPA</name>
<dbReference type="PANTHER" id="PTHR45830">
    <property type="entry name" value="SERPENTINE RECEPTOR, CLASS I"/>
    <property type="match status" value="1"/>
</dbReference>
<gene>
    <name evidence="1" type="primary">WBGene00280042</name>
</gene>
<dbReference type="Proteomes" id="UP000005239">
    <property type="component" value="Unassembled WGS sequence"/>
</dbReference>
<sequence>MNAFTLHPLMLYLLCKSGSMSFDIRCGFILTEIILIILDWVFNYDIPIYDVAPYGELYCGGPLCTMIDRQSIIMISSIIAASVTSSIPCYLFLLMRIHKHAITSHECLMFICIACMCLNEWGFGVFGKNKDDATLVSKNLDLQWLNLYDGKLIVFGVFGKPQYFRSGIFIIVQVLNKKLYILGFTLFMSAPVPVILTI</sequence>
<reference evidence="2" key="1">
    <citation type="journal article" date="2008" name="Nat. Genet.">
        <title>The Pristionchus pacificus genome provides a unique perspective on nematode lifestyle and parasitism.</title>
        <authorList>
            <person name="Dieterich C."/>
            <person name="Clifton S.W."/>
            <person name="Schuster L.N."/>
            <person name="Chinwalla A."/>
            <person name="Delehaunty K."/>
            <person name="Dinkelacker I."/>
            <person name="Fulton L."/>
            <person name="Fulton R."/>
            <person name="Godfrey J."/>
            <person name="Minx P."/>
            <person name="Mitreva M."/>
            <person name="Roeseler W."/>
            <person name="Tian H."/>
            <person name="Witte H."/>
            <person name="Yang S.P."/>
            <person name="Wilson R.K."/>
            <person name="Sommer R.J."/>
        </authorList>
    </citation>
    <scope>NUCLEOTIDE SEQUENCE [LARGE SCALE GENOMIC DNA]</scope>
    <source>
        <strain evidence="2">PS312</strain>
    </source>
</reference>
<evidence type="ECO:0000313" key="1">
    <source>
        <dbReference type="EnsemblMetazoa" id="PPA41673.1"/>
    </source>
</evidence>
<keyword evidence="2" id="KW-1185">Reference proteome</keyword>
<dbReference type="EnsemblMetazoa" id="PPA41673.1">
    <property type="protein sequence ID" value="PPA41673.1"/>
    <property type="gene ID" value="WBGene00280042"/>
</dbReference>
<accession>A0A2A6CPT9</accession>
<reference evidence="1" key="2">
    <citation type="submission" date="2022-06" db="UniProtKB">
        <authorList>
            <consortium name="EnsemblMetazoa"/>
        </authorList>
    </citation>
    <scope>IDENTIFICATION</scope>
    <source>
        <strain evidence="1">PS312</strain>
    </source>
</reference>
<dbReference type="AlphaFoldDB" id="A0A2A6CPT9"/>